<sequence>MNSEVINPLPYEQQPNHPSPNVKEETQLDDLDQSEYTEEEEIKVLCSSSMPVYSTLEIPVDSTIPKTPVDKNEEFTISKALVVKNEDIPKVPVVKNECSIPKTPVDKNEDFTISIALVDKNEDSTIPKAPVKTEDFAISIDKNEDSTMLVDNNENPQSPEIDDFEQAMISVDQVFYEEEMGLGSEPLRTKNEITDIIITKPILEIKPDMHLTEIGLILHVVKDQVVVKASVTGECNILDVGTVLVLENRELLGEIFETIGPVTHPMYVVRFNDSSEINKEKVIKDAKVFRVDELSHFVFIGEISVHKGCDASNLYDEEVNEEEIEFSDDEKEKLYKEMQKRKMKDSSTTTNRGSRGNRGNRRNKGRGRGNRGAHHHPYLPRNDQEQNVTVNSTVDRVDSDFDYNILTRPPG</sequence>
<dbReference type="GO" id="GO:0000493">
    <property type="term" value="P:box H/ACA snoRNP assembly"/>
    <property type="evidence" value="ECO:0007669"/>
    <property type="project" value="InterPro"/>
</dbReference>
<keyword evidence="4" id="KW-0690">Ribosome biogenesis</keyword>
<dbReference type="AlphaFoldDB" id="A0A9W4SFY4"/>
<dbReference type="GO" id="GO:0005634">
    <property type="term" value="C:nucleus"/>
    <property type="evidence" value="ECO:0007669"/>
    <property type="project" value="UniProtKB-SubCell"/>
</dbReference>
<feature type="compositionally biased region" description="Basic residues" evidence="9">
    <location>
        <begin position="358"/>
        <end position="378"/>
    </location>
</feature>
<keyword evidence="6" id="KW-0597">Phosphoprotein</keyword>
<keyword evidence="8" id="KW-0539">Nucleus</keyword>
<keyword evidence="7" id="KW-0694">RNA-binding</keyword>
<dbReference type="InterPro" id="IPR007504">
    <property type="entry name" value="H/ACA_rnp_Gar1/Naf1"/>
</dbReference>
<evidence type="ECO:0000256" key="1">
    <source>
        <dbReference type="ARBA" id="ARBA00004123"/>
    </source>
</evidence>
<evidence type="ECO:0000256" key="2">
    <source>
        <dbReference type="ARBA" id="ARBA00009801"/>
    </source>
</evidence>
<dbReference type="Gene3D" id="2.40.10.230">
    <property type="entry name" value="Probable tRNA pseudouridine synthase domain"/>
    <property type="match status" value="1"/>
</dbReference>
<feature type="compositionally biased region" description="Acidic residues" evidence="9">
    <location>
        <begin position="27"/>
        <end position="40"/>
    </location>
</feature>
<evidence type="ECO:0000256" key="3">
    <source>
        <dbReference type="ARBA" id="ARBA00021438"/>
    </source>
</evidence>
<evidence type="ECO:0000256" key="8">
    <source>
        <dbReference type="ARBA" id="ARBA00023242"/>
    </source>
</evidence>
<evidence type="ECO:0000313" key="10">
    <source>
        <dbReference type="EMBL" id="CAI2167078.1"/>
    </source>
</evidence>
<evidence type="ECO:0000256" key="9">
    <source>
        <dbReference type="SAM" id="MobiDB-lite"/>
    </source>
</evidence>
<accession>A0A9W4SFY4</accession>
<dbReference type="GO" id="GO:0003723">
    <property type="term" value="F:RNA binding"/>
    <property type="evidence" value="ECO:0007669"/>
    <property type="project" value="UniProtKB-KW"/>
</dbReference>
<protein>
    <recommendedName>
        <fullName evidence="3">H/ACA ribonucleoprotein complex non-core subunit NAF1</fullName>
    </recommendedName>
</protein>
<dbReference type="EMBL" id="CAMKVN010000358">
    <property type="protein sequence ID" value="CAI2167078.1"/>
    <property type="molecule type" value="Genomic_DNA"/>
</dbReference>
<dbReference type="OrthoDB" id="21550at2759"/>
<comment type="caution">
    <text evidence="10">The sequence shown here is derived from an EMBL/GenBank/DDBJ whole genome shotgun (WGS) entry which is preliminary data.</text>
</comment>
<dbReference type="SUPFAM" id="SSF50447">
    <property type="entry name" value="Translation proteins"/>
    <property type="match status" value="1"/>
</dbReference>
<dbReference type="GO" id="GO:0006364">
    <property type="term" value="P:rRNA processing"/>
    <property type="evidence" value="ECO:0007669"/>
    <property type="project" value="UniProtKB-KW"/>
</dbReference>
<feature type="region of interest" description="Disordered" evidence="9">
    <location>
        <begin position="1"/>
        <end position="40"/>
    </location>
</feature>
<evidence type="ECO:0000313" key="11">
    <source>
        <dbReference type="Proteomes" id="UP001153678"/>
    </source>
</evidence>
<evidence type="ECO:0000256" key="7">
    <source>
        <dbReference type="ARBA" id="ARBA00022884"/>
    </source>
</evidence>
<dbReference type="PANTHER" id="PTHR31633:SF1">
    <property type="entry name" value="H_ACA RIBONUCLEOPROTEIN COMPLEX NON-CORE SUBUNIT NAF1"/>
    <property type="match status" value="1"/>
</dbReference>
<comment type="similarity">
    <text evidence="2">Belongs to the NAF1 family.</text>
</comment>
<gene>
    <name evidence="10" type="ORF">FWILDA_LOCUS2892</name>
</gene>
<feature type="region of interest" description="Disordered" evidence="9">
    <location>
        <begin position="337"/>
        <end position="395"/>
    </location>
</feature>
<dbReference type="InterPro" id="IPR009000">
    <property type="entry name" value="Transl_B-barrel_sf"/>
</dbReference>
<feature type="compositionally biased region" description="Polar residues" evidence="9">
    <location>
        <begin position="385"/>
        <end position="394"/>
    </location>
</feature>
<comment type="subcellular location">
    <subcellularLocation>
        <location evidence="1">Nucleus</location>
    </subcellularLocation>
</comment>
<evidence type="ECO:0000256" key="5">
    <source>
        <dbReference type="ARBA" id="ARBA00022552"/>
    </source>
</evidence>
<evidence type="ECO:0000256" key="6">
    <source>
        <dbReference type="ARBA" id="ARBA00022553"/>
    </source>
</evidence>
<keyword evidence="11" id="KW-1185">Reference proteome</keyword>
<evidence type="ECO:0000256" key="4">
    <source>
        <dbReference type="ARBA" id="ARBA00022517"/>
    </source>
</evidence>
<dbReference type="InterPro" id="IPR040309">
    <property type="entry name" value="Naf1"/>
</dbReference>
<dbReference type="PANTHER" id="PTHR31633">
    <property type="entry name" value="H/ACA RIBONUCLEOPROTEIN COMPLEX NON-CORE SUBUNIT NAF1"/>
    <property type="match status" value="1"/>
</dbReference>
<organism evidence="10 11">
    <name type="scientific">Funneliformis geosporum</name>
    <dbReference type="NCBI Taxonomy" id="1117311"/>
    <lineage>
        <taxon>Eukaryota</taxon>
        <taxon>Fungi</taxon>
        <taxon>Fungi incertae sedis</taxon>
        <taxon>Mucoromycota</taxon>
        <taxon>Glomeromycotina</taxon>
        <taxon>Glomeromycetes</taxon>
        <taxon>Glomerales</taxon>
        <taxon>Glomeraceae</taxon>
        <taxon>Funneliformis</taxon>
    </lineage>
</organism>
<dbReference type="GO" id="GO:0005732">
    <property type="term" value="C:sno(s)RNA-containing ribonucleoprotein complex"/>
    <property type="evidence" value="ECO:0007669"/>
    <property type="project" value="InterPro"/>
</dbReference>
<proteinExistence type="inferred from homology"/>
<keyword evidence="5" id="KW-0698">rRNA processing</keyword>
<name>A0A9W4SFY4_9GLOM</name>
<dbReference type="GO" id="GO:0001522">
    <property type="term" value="P:pseudouridine synthesis"/>
    <property type="evidence" value="ECO:0007669"/>
    <property type="project" value="InterPro"/>
</dbReference>
<reference evidence="10" key="1">
    <citation type="submission" date="2022-08" db="EMBL/GenBank/DDBJ databases">
        <authorList>
            <person name="Kallberg Y."/>
            <person name="Tangrot J."/>
            <person name="Rosling A."/>
        </authorList>
    </citation>
    <scope>NUCLEOTIDE SEQUENCE</scope>
    <source>
        <strain evidence="10">Wild A</strain>
    </source>
</reference>
<dbReference type="Proteomes" id="UP001153678">
    <property type="component" value="Unassembled WGS sequence"/>
</dbReference>
<dbReference type="Pfam" id="PF04410">
    <property type="entry name" value="Gar1"/>
    <property type="match status" value="1"/>
</dbReference>
<dbReference type="InterPro" id="IPR038664">
    <property type="entry name" value="Gar1/Naf1_Cbf5-bd_sf"/>
</dbReference>